<gene>
    <name evidence="2" type="ORF">CYMTET_55746</name>
</gene>
<feature type="compositionally biased region" description="Basic and acidic residues" evidence="1">
    <location>
        <begin position="7"/>
        <end position="33"/>
    </location>
</feature>
<feature type="region of interest" description="Disordered" evidence="1">
    <location>
        <begin position="1"/>
        <end position="75"/>
    </location>
</feature>
<evidence type="ECO:0000256" key="1">
    <source>
        <dbReference type="SAM" id="MobiDB-lite"/>
    </source>
</evidence>
<feature type="compositionally biased region" description="Low complexity" evidence="1">
    <location>
        <begin position="58"/>
        <end position="75"/>
    </location>
</feature>
<dbReference type="EMBL" id="LGRX02035583">
    <property type="protein sequence ID" value="KAK3233985.1"/>
    <property type="molecule type" value="Genomic_DNA"/>
</dbReference>
<reference evidence="2 3" key="1">
    <citation type="journal article" date="2015" name="Genome Biol. Evol.">
        <title>Comparative Genomics of a Bacterivorous Green Alga Reveals Evolutionary Causalities and Consequences of Phago-Mixotrophic Mode of Nutrition.</title>
        <authorList>
            <person name="Burns J.A."/>
            <person name="Paasch A."/>
            <person name="Narechania A."/>
            <person name="Kim E."/>
        </authorList>
    </citation>
    <scope>NUCLEOTIDE SEQUENCE [LARGE SCALE GENOMIC DNA]</scope>
    <source>
        <strain evidence="2 3">PLY_AMNH</strain>
    </source>
</reference>
<dbReference type="Proteomes" id="UP001190700">
    <property type="component" value="Unassembled WGS sequence"/>
</dbReference>
<dbReference type="AlphaFoldDB" id="A0AAE0BDG8"/>
<evidence type="ECO:0000313" key="3">
    <source>
        <dbReference type="Proteomes" id="UP001190700"/>
    </source>
</evidence>
<comment type="caution">
    <text evidence="2">The sequence shown here is derived from an EMBL/GenBank/DDBJ whole genome shotgun (WGS) entry which is preliminary data.</text>
</comment>
<keyword evidence="3" id="KW-1185">Reference proteome</keyword>
<name>A0AAE0BDG8_9CHLO</name>
<evidence type="ECO:0000313" key="2">
    <source>
        <dbReference type="EMBL" id="KAK3233985.1"/>
    </source>
</evidence>
<accession>A0AAE0BDG8</accession>
<protein>
    <submittedName>
        <fullName evidence="2">Uncharacterized protein</fullName>
    </submittedName>
</protein>
<sequence>MMAPETQGREWRYMEEGTGEGKEVDADGGKDAEAEAALGSYYATQPGQDGYGGGIQESGGAQPGQSGQASGVAGEAGVMASRLSAMENVRRDAETL</sequence>
<proteinExistence type="predicted"/>
<organism evidence="2 3">
    <name type="scientific">Cymbomonas tetramitiformis</name>
    <dbReference type="NCBI Taxonomy" id="36881"/>
    <lineage>
        <taxon>Eukaryota</taxon>
        <taxon>Viridiplantae</taxon>
        <taxon>Chlorophyta</taxon>
        <taxon>Pyramimonadophyceae</taxon>
        <taxon>Pyramimonadales</taxon>
        <taxon>Pyramimonadaceae</taxon>
        <taxon>Cymbomonas</taxon>
    </lineage>
</organism>